<protein>
    <submittedName>
        <fullName evidence="1">Uncharacterized protein</fullName>
    </submittedName>
</protein>
<dbReference type="EMBL" id="CADCWE010000220">
    <property type="protein sequence ID" value="CAA9556530.1"/>
    <property type="molecule type" value="Genomic_DNA"/>
</dbReference>
<reference evidence="1" key="1">
    <citation type="submission" date="2020-02" db="EMBL/GenBank/DDBJ databases">
        <authorList>
            <person name="Meier V. D."/>
        </authorList>
    </citation>
    <scope>NUCLEOTIDE SEQUENCE</scope>
    <source>
        <strain evidence="1">AVDCRST_MAG73</strain>
    </source>
</reference>
<proteinExistence type="predicted"/>
<sequence>LAIASSRRRVLKGLAGGVLGTVAGALAQRPAGAAPCPPERRCGSTCCPFGEQCVGTGRSRTCCPAAQACGKTCLASPCLGPCEVCDPTRGACVPASSGTPCEDGNPCTVGDTCQGGNCQAGAVKACPGGGTCCGGACCDVASGAEACVSDFCVRTCPASTACTVATEQCLAHCACVRTTSGAVVCSRAFQCPPTGGCASDAECTLHVRAPAACVSEADPANEACHINCEGDTFCAILCGIEGTPA</sequence>
<accession>A0A6J4UP30</accession>
<feature type="non-terminal residue" evidence="1">
    <location>
        <position position="1"/>
    </location>
</feature>
<dbReference type="InterPro" id="IPR006311">
    <property type="entry name" value="TAT_signal"/>
</dbReference>
<dbReference type="AlphaFoldDB" id="A0A6J4UP30"/>
<dbReference type="PROSITE" id="PS51318">
    <property type="entry name" value="TAT"/>
    <property type="match status" value="1"/>
</dbReference>
<organism evidence="1">
    <name type="scientific">uncultured Thermomicrobiales bacterium</name>
    <dbReference type="NCBI Taxonomy" id="1645740"/>
    <lineage>
        <taxon>Bacteria</taxon>
        <taxon>Pseudomonadati</taxon>
        <taxon>Thermomicrobiota</taxon>
        <taxon>Thermomicrobia</taxon>
        <taxon>Thermomicrobiales</taxon>
        <taxon>environmental samples</taxon>
    </lineage>
</organism>
<gene>
    <name evidence="1" type="ORF">AVDCRST_MAG73-3305</name>
</gene>
<name>A0A6J4UP30_9BACT</name>
<evidence type="ECO:0000313" key="1">
    <source>
        <dbReference type="EMBL" id="CAA9556530.1"/>
    </source>
</evidence>